<evidence type="ECO:0000313" key="2">
    <source>
        <dbReference type="EMBL" id="KAK9062859.1"/>
    </source>
</evidence>
<protein>
    <recommendedName>
        <fullName evidence="5">AP complex mu/sigma subunit domain-containing protein</fullName>
    </recommendedName>
</protein>
<keyword evidence="4" id="KW-1185">Reference proteome</keyword>
<name>A0AAP0D0Z1_9ASTR</name>
<proteinExistence type="predicted"/>
<comment type="caution">
    <text evidence="2">The sequence shown here is derived from an EMBL/GenBank/DDBJ whole genome shotgun (WGS) entry which is preliminary data.</text>
</comment>
<dbReference type="Proteomes" id="UP001408789">
    <property type="component" value="Unassembled WGS sequence"/>
</dbReference>
<gene>
    <name evidence="3" type="ORF">SSX86_008179</name>
    <name evidence="2" type="ORF">SSX86_020049</name>
</gene>
<sequence>MGIKFILMVNKQGQTRLAQYYEYLTLEERRTLEGDIPGGGAVARWRWWEKTGTRWRWSEKRDGQRTEAEAVTSRRCGGGSGGGTSRRCGGVDRRWERSQPVGFFCFME</sequence>
<accession>A0AAP0D0Z1</accession>
<evidence type="ECO:0008006" key="5">
    <source>
        <dbReference type="Google" id="ProtNLM"/>
    </source>
</evidence>
<dbReference type="EMBL" id="JBCNJP010000019">
    <property type="protein sequence ID" value="KAK9062859.1"/>
    <property type="molecule type" value="Genomic_DNA"/>
</dbReference>
<reference evidence="2 4" key="1">
    <citation type="submission" date="2024-04" db="EMBL/GenBank/DDBJ databases">
        <title>The reference genome of an endangered Asteraceae, Deinandra increscens subsp. villosa, native to the Central Coast of California.</title>
        <authorList>
            <person name="Guilliams M."/>
            <person name="Hasenstab-Lehman K."/>
            <person name="Meyer R."/>
            <person name="Mcevoy S."/>
        </authorList>
    </citation>
    <scope>NUCLEOTIDE SEQUENCE [LARGE SCALE GENOMIC DNA]</scope>
    <source>
        <tissue evidence="2">Leaf</tissue>
    </source>
</reference>
<evidence type="ECO:0000256" key="1">
    <source>
        <dbReference type="SAM" id="MobiDB-lite"/>
    </source>
</evidence>
<dbReference type="Gene3D" id="3.30.450.60">
    <property type="match status" value="1"/>
</dbReference>
<feature type="compositionally biased region" description="Basic and acidic residues" evidence="1">
    <location>
        <begin position="59"/>
        <end position="68"/>
    </location>
</feature>
<feature type="region of interest" description="Disordered" evidence="1">
    <location>
        <begin position="59"/>
        <end position="89"/>
    </location>
</feature>
<evidence type="ECO:0000313" key="4">
    <source>
        <dbReference type="Proteomes" id="UP001408789"/>
    </source>
</evidence>
<evidence type="ECO:0000313" key="3">
    <source>
        <dbReference type="EMBL" id="KAK9071750.1"/>
    </source>
</evidence>
<dbReference type="EMBL" id="JBCNJP010000010">
    <property type="protein sequence ID" value="KAK9071750.1"/>
    <property type="molecule type" value="Genomic_DNA"/>
</dbReference>
<dbReference type="AlphaFoldDB" id="A0AAP0D0Z1"/>
<organism evidence="2 4">
    <name type="scientific">Deinandra increscens subsp. villosa</name>
    <dbReference type="NCBI Taxonomy" id="3103831"/>
    <lineage>
        <taxon>Eukaryota</taxon>
        <taxon>Viridiplantae</taxon>
        <taxon>Streptophyta</taxon>
        <taxon>Embryophyta</taxon>
        <taxon>Tracheophyta</taxon>
        <taxon>Spermatophyta</taxon>
        <taxon>Magnoliopsida</taxon>
        <taxon>eudicotyledons</taxon>
        <taxon>Gunneridae</taxon>
        <taxon>Pentapetalae</taxon>
        <taxon>asterids</taxon>
        <taxon>campanulids</taxon>
        <taxon>Asterales</taxon>
        <taxon>Asteraceae</taxon>
        <taxon>Asteroideae</taxon>
        <taxon>Heliantheae alliance</taxon>
        <taxon>Madieae</taxon>
        <taxon>Madiinae</taxon>
        <taxon>Deinandra</taxon>
    </lineage>
</organism>